<gene>
    <name evidence="11" type="ORF">HF577_33825</name>
</gene>
<feature type="domain" description="Glycosyltransferase RgtA/B/C/D-like" evidence="9">
    <location>
        <begin position="80"/>
        <end position="237"/>
    </location>
</feature>
<evidence type="ECO:0000256" key="7">
    <source>
        <dbReference type="ARBA" id="ARBA00023136"/>
    </source>
</evidence>
<comment type="subcellular location">
    <subcellularLocation>
        <location evidence="1">Cell membrane</location>
        <topology evidence="1">Multi-pass membrane protein</topology>
    </subcellularLocation>
</comment>
<keyword evidence="3" id="KW-0328">Glycosyltransferase</keyword>
<feature type="transmembrane region" description="Helical" evidence="8">
    <location>
        <begin position="429"/>
        <end position="447"/>
    </location>
</feature>
<dbReference type="InterPro" id="IPR056785">
    <property type="entry name" value="YkcA/B-like_C"/>
</dbReference>
<keyword evidence="6 8" id="KW-1133">Transmembrane helix</keyword>
<feature type="transmembrane region" description="Helical" evidence="8">
    <location>
        <begin position="347"/>
        <end position="364"/>
    </location>
</feature>
<feature type="transmembrane region" description="Helical" evidence="8">
    <location>
        <begin position="128"/>
        <end position="148"/>
    </location>
</feature>
<feature type="transmembrane region" description="Helical" evidence="8">
    <location>
        <begin position="155"/>
        <end position="173"/>
    </location>
</feature>
<evidence type="ECO:0000256" key="6">
    <source>
        <dbReference type="ARBA" id="ARBA00022989"/>
    </source>
</evidence>
<evidence type="ECO:0000313" key="12">
    <source>
        <dbReference type="Proteomes" id="UP001296706"/>
    </source>
</evidence>
<evidence type="ECO:0000256" key="1">
    <source>
        <dbReference type="ARBA" id="ARBA00004651"/>
    </source>
</evidence>
<dbReference type="Proteomes" id="UP001296706">
    <property type="component" value="Unassembled WGS sequence"/>
</dbReference>
<feature type="transmembrane region" description="Helical" evidence="8">
    <location>
        <begin position="401"/>
        <end position="422"/>
    </location>
</feature>
<dbReference type="PANTHER" id="PTHR33908">
    <property type="entry name" value="MANNOSYLTRANSFERASE YKCB-RELATED"/>
    <property type="match status" value="1"/>
</dbReference>
<feature type="domain" description="Putative mannosyltransferase YkcA/B-like C-terminal" evidence="10">
    <location>
        <begin position="563"/>
        <end position="640"/>
    </location>
</feature>
<sequence length="659" mass="68300">MTTTLAPADPAPVASVPPKRRHERLALGVLLAATAVLYLWDLGASGFANSFYAAAVESMTRSWKAFFFASFDAGNIITVDKPPAALWVMALSGRIFGFSSWSMLVPEALMGVATVALIYAAVRRVSGHRAGLLAGTAMALTPVAALMFRFNNPDALLVLLIVAAAYATVRAVEVAGTRWLVLAGALVGFAFLAKMGQALVVVPALALAYLVAAPTGFWRRIRQLLAAGVALVVAAGWWVATVELWPAADRPYIGGSQTNSVLELALGYNGLGRIFGGSGDPGGHRSGTGRAAGAGDAVRDRMAHGAGGGMPPGADMAHGAHGAPGGGGFGGGAGLARMFGTDVGAQVSWLLPAALALLVIGLWLTRRAPRIDRTRASLVLWGTWTVVSALVFSLAEGIFHSYYTVALAPGIAALVGIGGYELWRRRGSWVGRLALALVVAGTAAWAVVLLDRSPEFLPWLRWVVAALGVLAVLALLVPVSGRRRWTVTATVVALSVLVAPAAYAVDTAATPHTGSLPAAGPPSGIAAYFLDQLHKRPDALPLGIAAMVGGPAQGIDPELVSLLQHAGTEWSAASIGSQVSSQLALASGTTVMAIGGFYGSDPAPTLEQFQRYVAAGQVHYFFAGGFGGERSPIATWVQDNFSHSTIGGQTVYDLTRHTH</sequence>
<feature type="transmembrane region" description="Helical" evidence="8">
    <location>
        <begin position="224"/>
        <end position="240"/>
    </location>
</feature>
<reference evidence="11 12" key="1">
    <citation type="submission" date="2020-04" db="EMBL/GenBank/DDBJ databases">
        <authorList>
            <person name="Klaysubun C."/>
            <person name="Duangmal K."/>
            <person name="Lipun K."/>
        </authorList>
    </citation>
    <scope>NUCLEOTIDE SEQUENCE [LARGE SCALE GENOMIC DNA]</scope>
    <source>
        <strain evidence="11 12">JCM 11839</strain>
    </source>
</reference>
<dbReference type="Pfam" id="PF13231">
    <property type="entry name" value="PMT_2"/>
    <property type="match status" value="1"/>
</dbReference>
<evidence type="ECO:0000259" key="9">
    <source>
        <dbReference type="Pfam" id="PF13231"/>
    </source>
</evidence>
<evidence type="ECO:0000256" key="3">
    <source>
        <dbReference type="ARBA" id="ARBA00022676"/>
    </source>
</evidence>
<proteinExistence type="predicted"/>
<comment type="caution">
    <text evidence="11">The sequence shown here is derived from an EMBL/GenBank/DDBJ whole genome shotgun (WGS) entry which is preliminary data.</text>
</comment>
<name>A0ABX1RNU9_9PSEU</name>
<dbReference type="InterPro" id="IPR050297">
    <property type="entry name" value="LipidA_mod_glycosyltrf_83"/>
</dbReference>
<keyword evidence="12" id="KW-1185">Reference proteome</keyword>
<evidence type="ECO:0000256" key="2">
    <source>
        <dbReference type="ARBA" id="ARBA00022475"/>
    </source>
</evidence>
<dbReference type="Pfam" id="PF24878">
    <property type="entry name" value="YkcB_C"/>
    <property type="match status" value="1"/>
</dbReference>
<dbReference type="EMBL" id="JAAXKY010000193">
    <property type="protein sequence ID" value="NMH82053.1"/>
    <property type="molecule type" value="Genomic_DNA"/>
</dbReference>
<keyword evidence="5 8" id="KW-0812">Transmembrane</keyword>
<protein>
    <submittedName>
        <fullName evidence="11">Glycosyltransferase family 39 protein</fullName>
    </submittedName>
</protein>
<evidence type="ECO:0000256" key="5">
    <source>
        <dbReference type="ARBA" id="ARBA00022692"/>
    </source>
</evidence>
<keyword evidence="2" id="KW-1003">Cell membrane</keyword>
<feature type="transmembrane region" description="Helical" evidence="8">
    <location>
        <begin position="485"/>
        <end position="505"/>
    </location>
</feature>
<feature type="transmembrane region" description="Helical" evidence="8">
    <location>
        <begin position="179"/>
        <end position="212"/>
    </location>
</feature>
<evidence type="ECO:0000256" key="4">
    <source>
        <dbReference type="ARBA" id="ARBA00022679"/>
    </source>
</evidence>
<evidence type="ECO:0000259" key="10">
    <source>
        <dbReference type="Pfam" id="PF24878"/>
    </source>
</evidence>
<dbReference type="RefSeq" id="WP_169400072.1">
    <property type="nucleotide sequence ID" value="NZ_BAAAJH010000045.1"/>
</dbReference>
<feature type="transmembrane region" description="Helical" evidence="8">
    <location>
        <begin position="101"/>
        <end position="122"/>
    </location>
</feature>
<dbReference type="PANTHER" id="PTHR33908:SF3">
    <property type="entry name" value="UNDECAPRENYL PHOSPHATE-ALPHA-4-AMINO-4-DEOXY-L-ARABINOSE ARABINOSYL TRANSFERASE"/>
    <property type="match status" value="1"/>
</dbReference>
<feature type="transmembrane region" description="Helical" evidence="8">
    <location>
        <begin position="376"/>
        <end position="395"/>
    </location>
</feature>
<feature type="transmembrane region" description="Helical" evidence="8">
    <location>
        <begin position="25"/>
        <end position="43"/>
    </location>
</feature>
<feature type="transmembrane region" description="Helical" evidence="8">
    <location>
        <begin position="459"/>
        <end position="478"/>
    </location>
</feature>
<keyword evidence="4" id="KW-0808">Transferase</keyword>
<accession>A0ABX1RNU9</accession>
<evidence type="ECO:0000313" key="11">
    <source>
        <dbReference type="EMBL" id="NMH82053.1"/>
    </source>
</evidence>
<keyword evidence="7 8" id="KW-0472">Membrane</keyword>
<evidence type="ECO:0000256" key="8">
    <source>
        <dbReference type="SAM" id="Phobius"/>
    </source>
</evidence>
<dbReference type="InterPro" id="IPR038731">
    <property type="entry name" value="RgtA/B/C-like"/>
</dbReference>
<organism evidence="11 12">
    <name type="scientific">Pseudonocardia xinjiangensis</name>
    <dbReference type="NCBI Taxonomy" id="75289"/>
    <lineage>
        <taxon>Bacteria</taxon>
        <taxon>Bacillati</taxon>
        <taxon>Actinomycetota</taxon>
        <taxon>Actinomycetes</taxon>
        <taxon>Pseudonocardiales</taxon>
        <taxon>Pseudonocardiaceae</taxon>
        <taxon>Pseudonocardia</taxon>
    </lineage>
</organism>